<reference evidence="2 3" key="1">
    <citation type="submission" date="2019-08" db="EMBL/GenBank/DDBJ databases">
        <authorList>
            <person name="Dong K."/>
        </authorList>
    </citation>
    <scope>NUCLEOTIDE SEQUENCE [LARGE SCALE GENOMIC DNA]</scope>
    <source>
        <strain evidence="2 3">M4-8</strain>
    </source>
</reference>
<feature type="domain" description="DUF1214" evidence="1">
    <location>
        <begin position="107"/>
        <end position="185"/>
    </location>
</feature>
<gene>
    <name evidence="2" type="ORF">FVP60_07125</name>
</gene>
<dbReference type="Proteomes" id="UP000321196">
    <property type="component" value="Unassembled WGS sequence"/>
</dbReference>
<dbReference type="PANTHER" id="PTHR36509">
    <property type="entry name" value="BLL3101 PROTEIN"/>
    <property type="match status" value="1"/>
</dbReference>
<dbReference type="OrthoDB" id="40820at2"/>
<dbReference type="EMBL" id="VRSW01000002">
    <property type="protein sequence ID" value="TXK04464.1"/>
    <property type="molecule type" value="Genomic_DNA"/>
</dbReference>
<evidence type="ECO:0000313" key="2">
    <source>
        <dbReference type="EMBL" id="TXK04464.1"/>
    </source>
</evidence>
<dbReference type="Gene3D" id="2.60.120.600">
    <property type="entry name" value="Domain of unknown function DUF1214, C-terminal domain"/>
    <property type="match status" value="1"/>
</dbReference>
<keyword evidence="3" id="KW-1185">Reference proteome</keyword>
<dbReference type="SUPFAM" id="SSF160935">
    <property type="entry name" value="VPA0735-like"/>
    <property type="match status" value="1"/>
</dbReference>
<dbReference type="InterPro" id="IPR010621">
    <property type="entry name" value="DUF1214"/>
</dbReference>
<sequence length="205" mass="22051">MLAARILVNPEDPADIEIVNDLQRRLLVTSASSRAFELPPYDEASLDATRNALLELGAGLGGLERCFGTKSAVDPVRHLIGTALGWGGLPEHEASYIMVSPNLAVGRYPLTIGEVPVDGFWSISLYNADGYFEQNPLGAYSIDNIVGTRNDDGTFTVTFGGGDGDPNVLPVMPGWNYLVRLYRPRAEVLDGTWSFPGLDESPPAG</sequence>
<protein>
    <submittedName>
        <fullName evidence="2">DUF1214 domain-containing protein</fullName>
    </submittedName>
</protein>
<dbReference type="PANTHER" id="PTHR36509:SF2">
    <property type="entry name" value="BLL3101 PROTEIN"/>
    <property type="match status" value="1"/>
</dbReference>
<dbReference type="Pfam" id="PF06742">
    <property type="entry name" value="DUF1214"/>
    <property type="match status" value="1"/>
</dbReference>
<dbReference type="AlphaFoldDB" id="A0A5C8HNU0"/>
<accession>A0A5C8HNU0</accession>
<organism evidence="2 3">
    <name type="scientific">Microbacterium mitrae</name>
    <dbReference type="NCBI Taxonomy" id="664640"/>
    <lineage>
        <taxon>Bacteria</taxon>
        <taxon>Bacillati</taxon>
        <taxon>Actinomycetota</taxon>
        <taxon>Actinomycetes</taxon>
        <taxon>Micrococcales</taxon>
        <taxon>Microbacteriaceae</taxon>
        <taxon>Microbacterium</taxon>
    </lineage>
</organism>
<evidence type="ECO:0000313" key="3">
    <source>
        <dbReference type="Proteomes" id="UP000321196"/>
    </source>
</evidence>
<proteinExistence type="predicted"/>
<dbReference type="InterPro" id="IPR037049">
    <property type="entry name" value="DUF1214_C_sf"/>
</dbReference>
<name>A0A5C8HNU0_9MICO</name>
<evidence type="ECO:0000259" key="1">
    <source>
        <dbReference type="Pfam" id="PF06742"/>
    </source>
</evidence>
<comment type="caution">
    <text evidence="2">The sequence shown here is derived from an EMBL/GenBank/DDBJ whole genome shotgun (WGS) entry which is preliminary data.</text>
</comment>